<proteinExistence type="inferred from homology"/>
<accession>A0A941E2E9</accession>
<reference evidence="3" key="1">
    <citation type="submission" date="2021-04" db="EMBL/GenBank/DDBJ databases">
        <title>novel species isolated from subtropical streams in China.</title>
        <authorList>
            <person name="Lu H."/>
        </authorList>
    </citation>
    <scope>NUCLEOTIDE SEQUENCE</scope>
    <source>
        <strain evidence="3">FT137W</strain>
    </source>
</reference>
<dbReference type="InterPro" id="IPR000468">
    <property type="entry name" value="Barstar"/>
</dbReference>
<evidence type="ECO:0000259" key="2">
    <source>
        <dbReference type="Pfam" id="PF01337"/>
    </source>
</evidence>
<sequence length="132" mass="14975">MSVLNGAAPNTVQLIGEYSSLELQNLAMREGQHFLFAQFTGTNDKSSVLNCIAKSFGFPDYFGFNFDALYDCLTDSLFQSGVQKGFVVVLEDLPNTTQFDIEMRETLMDIFRDSANFWASKNIPFRVFYSFN</sequence>
<dbReference type="CDD" id="cd05141">
    <property type="entry name" value="Barstar_evA4336-like"/>
    <property type="match status" value="1"/>
</dbReference>
<comment type="caution">
    <text evidence="3">The sequence shown here is derived from an EMBL/GenBank/DDBJ whole genome shotgun (WGS) entry which is preliminary data.</text>
</comment>
<gene>
    <name evidence="3" type="ORF">KDM90_08255</name>
</gene>
<name>A0A941E2E9_9BURK</name>
<evidence type="ECO:0000256" key="1">
    <source>
        <dbReference type="ARBA" id="ARBA00006845"/>
    </source>
</evidence>
<dbReference type="InterPro" id="IPR035905">
    <property type="entry name" value="Barstar-like_sf"/>
</dbReference>
<dbReference type="Gene3D" id="3.30.370.10">
    <property type="entry name" value="Barstar-like"/>
    <property type="match status" value="1"/>
</dbReference>
<dbReference type="RefSeq" id="WP_212675139.1">
    <property type="nucleotide sequence ID" value="NZ_JAGSPJ010000003.1"/>
</dbReference>
<dbReference type="AlphaFoldDB" id="A0A941E2E9"/>
<keyword evidence="4" id="KW-1185">Reference proteome</keyword>
<dbReference type="SUPFAM" id="SSF52038">
    <property type="entry name" value="Barstar-related"/>
    <property type="match status" value="1"/>
</dbReference>
<dbReference type="Proteomes" id="UP000678545">
    <property type="component" value="Unassembled WGS sequence"/>
</dbReference>
<comment type="similarity">
    <text evidence="1">Belongs to the barstar family.</text>
</comment>
<dbReference type="EMBL" id="JAGSPJ010000003">
    <property type="protein sequence ID" value="MBR7799987.1"/>
    <property type="molecule type" value="Genomic_DNA"/>
</dbReference>
<evidence type="ECO:0000313" key="4">
    <source>
        <dbReference type="Proteomes" id="UP000678545"/>
    </source>
</evidence>
<dbReference type="Pfam" id="PF01337">
    <property type="entry name" value="Barstar"/>
    <property type="match status" value="1"/>
</dbReference>
<protein>
    <submittedName>
        <fullName evidence="3">Barstar family protein</fullName>
    </submittedName>
</protein>
<feature type="domain" description="Barstar (barnase inhibitor)" evidence="2">
    <location>
        <begin position="33"/>
        <end position="129"/>
    </location>
</feature>
<evidence type="ECO:0000313" key="3">
    <source>
        <dbReference type="EMBL" id="MBR7799987.1"/>
    </source>
</evidence>
<organism evidence="3 4">
    <name type="scientific">Undibacterium fentianense</name>
    <dbReference type="NCBI Taxonomy" id="2828728"/>
    <lineage>
        <taxon>Bacteria</taxon>
        <taxon>Pseudomonadati</taxon>
        <taxon>Pseudomonadota</taxon>
        <taxon>Betaproteobacteria</taxon>
        <taxon>Burkholderiales</taxon>
        <taxon>Oxalobacteraceae</taxon>
        <taxon>Undibacterium</taxon>
    </lineage>
</organism>